<evidence type="ECO:0000256" key="1">
    <source>
        <dbReference type="SAM" id="SignalP"/>
    </source>
</evidence>
<feature type="chain" id="PRO_5038475448" evidence="1">
    <location>
        <begin position="17"/>
        <end position="89"/>
    </location>
</feature>
<dbReference type="Proteomes" id="UP000886520">
    <property type="component" value="Chromosome 17"/>
</dbReference>
<dbReference type="PANTHER" id="PTHR34132:SF4">
    <property type="entry name" value="EXPRESSED PROTEIN"/>
    <property type="match status" value="1"/>
</dbReference>
<evidence type="ECO:0000313" key="2">
    <source>
        <dbReference type="EMBL" id="KAI5067260.1"/>
    </source>
</evidence>
<dbReference type="OrthoDB" id="1930127at2759"/>
<reference evidence="2" key="1">
    <citation type="submission" date="2021-01" db="EMBL/GenBank/DDBJ databases">
        <title>Adiantum capillus-veneris genome.</title>
        <authorList>
            <person name="Fang Y."/>
            <person name="Liao Q."/>
        </authorList>
    </citation>
    <scope>NUCLEOTIDE SEQUENCE</scope>
    <source>
        <strain evidence="2">H3</strain>
        <tissue evidence="2">Leaf</tissue>
    </source>
</reference>
<protein>
    <submittedName>
        <fullName evidence="2">Uncharacterized protein</fullName>
    </submittedName>
</protein>
<gene>
    <name evidence="2" type="ORF">GOP47_0017788</name>
</gene>
<proteinExistence type="predicted"/>
<feature type="signal peptide" evidence="1">
    <location>
        <begin position="1"/>
        <end position="16"/>
    </location>
</feature>
<organism evidence="2 3">
    <name type="scientific">Adiantum capillus-veneris</name>
    <name type="common">Maidenhair fern</name>
    <dbReference type="NCBI Taxonomy" id="13818"/>
    <lineage>
        <taxon>Eukaryota</taxon>
        <taxon>Viridiplantae</taxon>
        <taxon>Streptophyta</taxon>
        <taxon>Embryophyta</taxon>
        <taxon>Tracheophyta</taxon>
        <taxon>Polypodiopsida</taxon>
        <taxon>Polypodiidae</taxon>
        <taxon>Polypodiales</taxon>
        <taxon>Pteridineae</taxon>
        <taxon>Pteridaceae</taxon>
        <taxon>Vittarioideae</taxon>
        <taxon>Adiantum</taxon>
    </lineage>
</organism>
<evidence type="ECO:0000313" key="3">
    <source>
        <dbReference type="Proteomes" id="UP000886520"/>
    </source>
</evidence>
<keyword evidence="1" id="KW-0732">Signal</keyword>
<dbReference type="AlphaFoldDB" id="A0A9D4UGA5"/>
<keyword evidence="3" id="KW-1185">Reference proteome</keyword>
<sequence>MCPMRFILVFFSLVVAGYLAFKASWFSGTADLTSTQQSDGVDVKATDGAFKRGYAKLISGLWTLVDMATGRYLWRTVASQKNEAHATTS</sequence>
<comment type="caution">
    <text evidence="2">The sequence shown here is derived from an EMBL/GenBank/DDBJ whole genome shotgun (WGS) entry which is preliminary data.</text>
</comment>
<dbReference type="EMBL" id="JABFUD020000017">
    <property type="protein sequence ID" value="KAI5067260.1"/>
    <property type="molecule type" value="Genomic_DNA"/>
</dbReference>
<accession>A0A9D4UGA5</accession>
<dbReference type="PANTHER" id="PTHR34132">
    <property type="entry name" value="EMB|CAB87627.1-RELATED"/>
    <property type="match status" value="1"/>
</dbReference>
<name>A0A9D4UGA5_ADICA</name>